<reference evidence="2" key="1">
    <citation type="journal article" date="2019" name="Int. J. Syst. Evol. Microbiol.">
        <title>The Global Catalogue of Microorganisms (GCM) 10K type strain sequencing project: providing services to taxonomists for standard genome sequencing and annotation.</title>
        <authorList>
            <consortium name="The Broad Institute Genomics Platform"/>
            <consortium name="The Broad Institute Genome Sequencing Center for Infectious Disease"/>
            <person name="Wu L."/>
            <person name="Ma J."/>
        </authorList>
    </citation>
    <scope>NUCLEOTIDE SEQUENCE [LARGE SCALE GENOMIC DNA]</scope>
    <source>
        <strain evidence="2">JCM 4816</strain>
    </source>
</reference>
<evidence type="ECO:0000313" key="1">
    <source>
        <dbReference type="EMBL" id="MFC5911390.1"/>
    </source>
</evidence>
<keyword evidence="2" id="KW-1185">Reference proteome</keyword>
<sequence>MGGFGRSDETWDELVEAGRAFLIERAQLGVTTSYTELNTTLARRTNHPTFDFDRPDERAAMGHLLGLIVEHDHPQTGFMLSALVRYLNANDAGPGFYQLAQQLGLLPKGASANAKLDFWISQVKAAHAHYGRPAATAHP</sequence>
<proteinExistence type="predicted"/>
<evidence type="ECO:0000313" key="2">
    <source>
        <dbReference type="Proteomes" id="UP001596174"/>
    </source>
</evidence>
<accession>A0ABW1G9C7</accession>
<gene>
    <name evidence="1" type="ORF">ACFP3V_29825</name>
</gene>
<organism evidence="1 2">
    <name type="scientific">Streptacidiphilus monticola</name>
    <dbReference type="NCBI Taxonomy" id="2161674"/>
    <lineage>
        <taxon>Bacteria</taxon>
        <taxon>Bacillati</taxon>
        <taxon>Actinomycetota</taxon>
        <taxon>Actinomycetes</taxon>
        <taxon>Kitasatosporales</taxon>
        <taxon>Streptomycetaceae</taxon>
        <taxon>Streptacidiphilus</taxon>
    </lineage>
</organism>
<comment type="caution">
    <text evidence="1">The sequence shown here is derived from an EMBL/GenBank/DDBJ whole genome shotgun (WGS) entry which is preliminary data.</text>
</comment>
<name>A0ABW1G9C7_9ACTN</name>
<dbReference type="EMBL" id="JBHSQJ010000161">
    <property type="protein sequence ID" value="MFC5911390.1"/>
    <property type="molecule type" value="Genomic_DNA"/>
</dbReference>
<protein>
    <submittedName>
        <fullName evidence="1">Uncharacterized protein</fullName>
    </submittedName>
</protein>
<dbReference type="RefSeq" id="WP_380590266.1">
    <property type="nucleotide sequence ID" value="NZ_JBHSQJ010000161.1"/>
</dbReference>
<dbReference type="Proteomes" id="UP001596174">
    <property type="component" value="Unassembled WGS sequence"/>
</dbReference>